<name>A0A365QR32_9BURK</name>
<proteinExistence type="inferred from homology"/>
<organism evidence="5 6">
    <name type="scientific">Burkholderia reimsis</name>
    <dbReference type="NCBI Taxonomy" id="2234132"/>
    <lineage>
        <taxon>Bacteria</taxon>
        <taxon>Pseudomonadati</taxon>
        <taxon>Pseudomonadota</taxon>
        <taxon>Betaproteobacteria</taxon>
        <taxon>Burkholderiales</taxon>
        <taxon>Burkholderiaceae</taxon>
        <taxon>Burkholderia</taxon>
    </lineage>
</organism>
<evidence type="ECO:0000256" key="2">
    <source>
        <dbReference type="ARBA" id="ARBA00022971"/>
    </source>
</evidence>
<keyword evidence="6" id="KW-1185">Reference proteome</keyword>
<feature type="domain" description="MobA/MobL protein" evidence="4">
    <location>
        <begin position="43"/>
        <end position="219"/>
    </location>
</feature>
<dbReference type="Pfam" id="PF03389">
    <property type="entry name" value="MobA_MobL"/>
    <property type="match status" value="1"/>
</dbReference>
<comment type="similarity">
    <text evidence="1">Belongs to the MobA/MobL family.</text>
</comment>
<dbReference type="Proteomes" id="UP000252458">
    <property type="component" value="Unassembled WGS sequence"/>
</dbReference>
<accession>A0A365QR32</accession>
<sequence length="237" mass="26744">MASFHHTIKSGKKGSAMDHGAYITRKGKHNKREEDLVASGQGNMPSWAQEDASAFWKAGDKYERANGAVYREHEIALPDELTREQQKELVEQIISGLVGNKPFQYAIHAPNAALGSGSNTHVHLMFSDREEDGIERSPEQTFRRYNAKHPERGGRKKGSGGKNRMELRDELIATRKKCADLQNTALEKYGHAARVDHRTLEDQGIGRSPERHLGQARIRAMSKEDREQYSAQRQQLS</sequence>
<evidence type="ECO:0000313" key="5">
    <source>
        <dbReference type="EMBL" id="RBB36978.1"/>
    </source>
</evidence>
<dbReference type="RefSeq" id="WP_113046599.1">
    <property type="nucleotide sequence ID" value="NZ_QMFZ01000021.1"/>
</dbReference>
<evidence type="ECO:0000256" key="3">
    <source>
        <dbReference type="SAM" id="MobiDB-lite"/>
    </source>
</evidence>
<feature type="region of interest" description="Disordered" evidence="3">
    <location>
        <begin position="194"/>
        <end position="237"/>
    </location>
</feature>
<comment type="caution">
    <text evidence="5">The sequence shown here is derived from an EMBL/GenBank/DDBJ whole genome shotgun (WGS) entry which is preliminary data.</text>
</comment>
<evidence type="ECO:0000259" key="4">
    <source>
        <dbReference type="Pfam" id="PF03389"/>
    </source>
</evidence>
<dbReference type="Gene3D" id="3.30.930.30">
    <property type="match status" value="1"/>
</dbReference>
<gene>
    <name evidence="5" type="ORF">DPV79_23550</name>
</gene>
<dbReference type="AlphaFoldDB" id="A0A365QR32"/>
<dbReference type="InterPro" id="IPR005053">
    <property type="entry name" value="MobA_MobL"/>
</dbReference>
<dbReference type="EMBL" id="QMFZ01000021">
    <property type="protein sequence ID" value="RBB36978.1"/>
    <property type="molecule type" value="Genomic_DNA"/>
</dbReference>
<evidence type="ECO:0000313" key="6">
    <source>
        <dbReference type="Proteomes" id="UP000252458"/>
    </source>
</evidence>
<feature type="region of interest" description="Disordered" evidence="3">
    <location>
        <begin position="24"/>
        <end position="45"/>
    </location>
</feature>
<evidence type="ECO:0000256" key="1">
    <source>
        <dbReference type="ARBA" id="ARBA00010873"/>
    </source>
</evidence>
<keyword evidence="2" id="KW-0184">Conjugation</keyword>
<reference evidence="5 6" key="1">
    <citation type="submission" date="2018-06" db="EMBL/GenBank/DDBJ databases">
        <title>Draft genome sequence of Burkholderia reimsis strain BE51 isolated from a French agricultural soil.</title>
        <authorList>
            <person name="Esmaeel Q."/>
        </authorList>
    </citation>
    <scope>NUCLEOTIDE SEQUENCE [LARGE SCALE GENOMIC DNA]</scope>
    <source>
        <strain evidence="5 6">BE51</strain>
    </source>
</reference>
<protein>
    <submittedName>
        <fullName evidence="5">Plasmid mobilization protein</fullName>
    </submittedName>
</protein>